<dbReference type="PROSITE" id="PS50188">
    <property type="entry name" value="B302_SPRY"/>
    <property type="match status" value="1"/>
</dbReference>
<dbReference type="GO" id="GO:0007411">
    <property type="term" value="P:axon guidance"/>
    <property type="evidence" value="ECO:0007669"/>
    <property type="project" value="TreeGrafter"/>
</dbReference>
<dbReference type="SMART" id="SM00060">
    <property type="entry name" value="FN3"/>
    <property type="match status" value="1"/>
</dbReference>
<dbReference type="PANTHER" id="PTHR24099">
    <property type="entry name" value="E3 UBIQUITIN-PROTEIN LIGASE TRIM36-RELATED"/>
    <property type="match status" value="1"/>
</dbReference>
<dbReference type="InterPro" id="IPR036116">
    <property type="entry name" value="FN3_sf"/>
</dbReference>
<feature type="domain" description="B30.2/SPRY" evidence="2">
    <location>
        <begin position="243"/>
        <end position="428"/>
    </location>
</feature>
<evidence type="ECO:0000259" key="3">
    <source>
        <dbReference type="PROSITE" id="PS50853"/>
    </source>
</evidence>
<dbReference type="InterPro" id="IPR003877">
    <property type="entry name" value="SPRY_dom"/>
</dbReference>
<dbReference type="Pfam" id="PF00622">
    <property type="entry name" value="SPRY"/>
    <property type="match status" value="1"/>
</dbReference>
<sequence length="434" mass="49101">MLSTELSQLLQALSEKAKSGTEFIHRLKCMAEHVQSLRRVWWPSVTHSLRRSRPRRQQLLENIRHEREHKQRVFKEQVSHCTQRLQRTTGLLQFSIEVLKESDPSAFLQVLLCHQVSSPLISRVANVESKFSKQMEFEPRTSPDFELCLDNHSVLHSIQTMNFFQMKAPGPPQIIPDDCSAENNTVTIAWQPHPGSVVDGYGLELDDGNEGDFREVYCGKETICTVEGLHFSSVYNARVKAFNHAGDSGYSECICLQTADVAWFCLDPLSAHPDMLFSNDNMTVTCNNYDDRVVLGNVGLSKGVHYWEIAIDRYDNTPDPAFGIARFDITKDKMLGKDDKAWSMYIDSKRSWFMHNNQHTDRTDGGIEPGCVVGVLLDLNQHTLSFYVNDQPHGPVAFVGLHGVFYPAISLNRNVQVSIQTGLNVPADSDTEDE</sequence>
<dbReference type="InterPro" id="IPR001870">
    <property type="entry name" value="B30.2/SPRY"/>
</dbReference>
<dbReference type="EMBL" id="JAODUO010001040">
    <property type="protein sequence ID" value="KAK2171673.1"/>
    <property type="molecule type" value="Genomic_DNA"/>
</dbReference>
<reference evidence="4" key="1">
    <citation type="journal article" date="2023" name="Mol. Biol. Evol.">
        <title>Third-Generation Sequencing Reveals the Adaptive Role of the Epigenome in Three Deep-Sea Polychaetes.</title>
        <authorList>
            <person name="Perez M."/>
            <person name="Aroh O."/>
            <person name="Sun Y."/>
            <person name="Lan Y."/>
            <person name="Juniper S.K."/>
            <person name="Young C.R."/>
            <person name="Angers B."/>
            <person name="Qian P.Y."/>
        </authorList>
    </citation>
    <scope>NUCLEOTIDE SEQUENCE</scope>
    <source>
        <strain evidence="4">R07B-5</strain>
    </source>
</reference>
<feature type="domain" description="Fibronectin type-III" evidence="3">
    <location>
        <begin position="168"/>
        <end position="261"/>
    </location>
</feature>
<dbReference type="InterPro" id="IPR003961">
    <property type="entry name" value="FN3_dom"/>
</dbReference>
<dbReference type="FunFam" id="2.60.120.920:FF:000009">
    <property type="entry name" value="E3 ubiquitin-protein ligase TRIM9 isoform X1"/>
    <property type="match status" value="1"/>
</dbReference>
<dbReference type="InterPro" id="IPR013320">
    <property type="entry name" value="ConA-like_dom_sf"/>
</dbReference>
<dbReference type="FunFam" id="2.60.40.10:FF:000178">
    <property type="entry name" value="E3 ubiquitin-protein ligase TRIM9 isoform X1"/>
    <property type="match status" value="1"/>
</dbReference>
<dbReference type="PROSITE" id="PS50853">
    <property type="entry name" value="FN3"/>
    <property type="match status" value="1"/>
</dbReference>
<dbReference type="Pfam" id="PF00041">
    <property type="entry name" value="fn3"/>
    <property type="match status" value="1"/>
</dbReference>
<comment type="caution">
    <text evidence="4">The sequence shown here is derived from an EMBL/GenBank/DDBJ whole genome shotgun (WGS) entry which is preliminary data.</text>
</comment>
<evidence type="ECO:0000256" key="1">
    <source>
        <dbReference type="ARBA" id="ARBA00023054"/>
    </source>
</evidence>
<name>A0AAD9KJG0_RIDPI</name>
<dbReference type="CDD" id="cd00063">
    <property type="entry name" value="FN3"/>
    <property type="match status" value="1"/>
</dbReference>
<dbReference type="SMART" id="SM00449">
    <property type="entry name" value="SPRY"/>
    <property type="match status" value="1"/>
</dbReference>
<dbReference type="CDD" id="cd12889">
    <property type="entry name" value="SPRY_PRY_TRIM67_9"/>
    <property type="match status" value="1"/>
</dbReference>
<dbReference type="Gene3D" id="2.60.40.10">
    <property type="entry name" value="Immunoglobulins"/>
    <property type="match status" value="1"/>
</dbReference>
<dbReference type="Gene3D" id="1.20.5.170">
    <property type="match status" value="1"/>
</dbReference>
<proteinExistence type="predicted"/>
<dbReference type="AlphaFoldDB" id="A0AAD9KJG0"/>
<evidence type="ECO:0008006" key="6">
    <source>
        <dbReference type="Google" id="ProtNLM"/>
    </source>
</evidence>
<accession>A0AAD9KJG0</accession>
<dbReference type="GO" id="GO:0043005">
    <property type="term" value="C:neuron projection"/>
    <property type="evidence" value="ECO:0007669"/>
    <property type="project" value="TreeGrafter"/>
</dbReference>
<gene>
    <name evidence="4" type="ORF">NP493_1042g00006</name>
</gene>
<protein>
    <recommendedName>
        <fullName evidence="6">E3 ubiquitin-protein ligase TRIM9</fullName>
    </recommendedName>
</protein>
<dbReference type="InterPro" id="IPR043136">
    <property type="entry name" value="B30.2/SPRY_sf"/>
</dbReference>
<evidence type="ECO:0000313" key="4">
    <source>
        <dbReference type="EMBL" id="KAK2171673.1"/>
    </source>
</evidence>
<evidence type="ECO:0000313" key="5">
    <source>
        <dbReference type="Proteomes" id="UP001209878"/>
    </source>
</evidence>
<dbReference type="Gene3D" id="2.60.120.920">
    <property type="match status" value="1"/>
</dbReference>
<dbReference type="SUPFAM" id="SSF49899">
    <property type="entry name" value="Concanavalin A-like lectins/glucanases"/>
    <property type="match status" value="1"/>
</dbReference>
<evidence type="ECO:0000259" key="2">
    <source>
        <dbReference type="PROSITE" id="PS50188"/>
    </source>
</evidence>
<dbReference type="InterPro" id="IPR013783">
    <property type="entry name" value="Ig-like_fold"/>
</dbReference>
<dbReference type="PANTHER" id="PTHR24099:SF15">
    <property type="entry name" value="E3 UBIQUITIN-PROTEIN LIGASE TRIM9"/>
    <property type="match status" value="1"/>
</dbReference>
<dbReference type="SUPFAM" id="SSF49265">
    <property type="entry name" value="Fibronectin type III"/>
    <property type="match status" value="1"/>
</dbReference>
<dbReference type="InterPro" id="IPR050617">
    <property type="entry name" value="E3_ligase_FN3/SPRY"/>
</dbReference>
<keyword evidence="1" id="KW-0175">Coiled coil</keyword>
<dbReference type="Proteomes" id="UP001209878">
    <property type="component" value="Unassembled WGS sequence"/>
</dbReference>
<keyword evidence="5" id="KW-1185">Reference proteome</keyword>
<organism evidence="4 5">
    <name type="scientific">Ridgeia piscesae</name>
    <name type="common">Tubeworm</name>
    <dbReference type="NCBI Taxonomy" id="27915"/>
    <lineage>
        <taxon>Eukaryota</taxon>
        <taxon>Metazoa</taxon>
        <taxon>Spiralia</taxon>
        <taxon>Lophotrochozoa</taxon>
        <taxon>Annelida</taxon>
        <taxon>Polychaeta</taxon>
        <taxon>Sedentaria</taxon>
        <taxon>Canalipalpata</taxon>
        <taxon>Sabellida</taxon>
        <taxon>Siboglinidae</taxon>
        <taxon>Ridgeia</taxon>
    </lineage>
</organism>